<dbReference type="InterPro" id="IPR000631">
    <property type="entry name" value="CARKD"/>
</dbReference>
<dbReference type="CDD" id="cd01171">
    <property type="entry name" value="YXKO-related"/>
    <property type="match status" value="1"/>
</dbReference>
<comment type="caution">
    <text evidence="22">The sequence shown here is derived from an EMBL/GenBank/DDBJ whole genome shotgun (WGS) entry which is preliminary data.</text>
</comment>
<comment type="similarity">
    <text evidence="18">Belongs to the NnrE/AIBP family.</text>
</comment>
<dbReference type="GO" id="GO:0052855">
    <property type="term" value="F:ADP-dependent NAD(P)H-hydrate dehydratase activity"/>
    <property type="evidence" value="ECO:0007669"/>
    <property type="project" value="UniProtKB-UniRule"/>
</dbReference>
<protein>
    <recommendedName>
        <fullName evidence="19">Bifunctional NAD(P)H-hydrate repair enzyme</fullName>
    </recommendedName>
    <alternativeName>
        <fullName evidence="19">Nicotinamide nucleotide repair protein</fullName>
    </alternativeName>
    <domain>
        <recommendedName>
            <fullName evidence="19">ADP-dependent (S)-NAD(P)H-hydrate dehydratase</fullName>
            <ecNumber evidence="19">4.2.1.136</ecNumber>
        </recommendedName>
        <alternativeName>
            <fullName evidence="19">ADP-dependent NAD(P)HX dehydratase</fullName>
        </alternativeName>
    </domain>
    <domain>
        <recommendedName>
            <fullName evidence="19">NAD(P)H-hydrate epimerase</fullName>
            <ecNumber evidence="19">5.1.99.6</ecNumber>
        </recommendedName>
    </domain>
</protein>
<comment type="subunit">
    <text evidence="17">Homotetramer.</text>
</comment>
<name>L9WUI2_9EURY</name>
<dbReference type="SUPFAM" id="SSF64153">
    <property type="entry name" value="YjeF N-terminal domain-like"/>
    <property type="match status" value="1"/>
</dbReference>
<comment type="cofactor">
    <cofactor evidence="17">
        <name>Mg(2+)</name>
        <dbReference type="ChEBI" id="CHEBI:18420"/>
    </cofactor>
</comment>
<feature type="domain" description="YjeF N-terminal" evidence="21">
    <location>
        <begin position="49"/>
        <end position="247"/>
    </location>
</feature>
<comment type="similarity">
    <text evidence="4 19">In the C-terminal section; belongs to the NnrD/CARKD family.</text>
</comment>
<dbReference type="GO" id="GO:0052856">
    <property type="term" value="F:NAD(P)HX epimerase activity"/>
    <property type="evidence" value="ECO:0007669"/>
    <property type="project" value="UniProtKB-UniRule"/>
</dbReference>
<evidence type="ECO:0000256" key="14">
    <source>
        <dbReference type="ARBA" id="ARBA00025153"/>
    </source>
</evidence>
<comment type="catalytic activity">
    <reaction evidence="2 18 19">
        <text>(6R)-NADPHX = (6S)-NADPHX</text>
        <dbReference type="Rhea" id="RHEA:32227"/>
        <dbReference type="ChEBI" id="CHEBI:64076"/>
        <dbReference type="ChEBI" id="CHEBI:64077"/>
        <dbReference type="EC" id="5.1.99.6"/>
    </reaction>
</comment>
<dbReference type="PROSITE" id="PS01050">
    <property type="entry name" value="YJEF_C_2"/>
    <property type="match status" value="1"/>
</dbReference>
<dbReference type="InterPro" id="IPR017953">
    <property type="entry name" value="Carbohydrate_kinase_pred_CS"/>
</dbReference>
<dbReference type="InterPro" id="IPR029056">
    <property type="entry name" value="Ribokinase-like"/>
</dbReference>
<feature type="binding site" evidence="18">
    <location>
        <begin position="96"/>
        <end position="100"/>
    </location>
    <ligand>
        <name>(6S)-NADPHX</name>
        <dbReference type="ChEBI" id="CHEBI:64076"/>
    </ligand>
</feature>
<dbReference type="InterPro" id="IPR030677">
    <property type="entry name" value="Nnr"/>
</dbReference>
<dbReference type="InterPro" id="IPR004443">
    <property type="entry name" value="YjeF_N_dom"/>
</dbReference>
<comment type="catalytic activity">
    <reaction evidence="1 18 19">
        <text>(6R)-NADHX = (6S)-NADHX</text>
        <dbReference type="Rhea" id="RHEA:32215"/>
        <dbReference type="ChEBI" id="CHEBI:64074"/>
        <dbReference type="ChEBI" id="CHEBI:64075"/>
        <dbReference type="EC" id="5.1.99.6"/>
    </reaction>
</comment>
<evidence type="ECO:0000256" key="4">
    <source>
        <dbReference type="ARBA" id="ARBA00009524"/>
    </source>
</evidence>
<dbReference type="Gene3D" id="3.40.50.10260">
    <property type="entry name" value="YjeF N-terminal domain"/>
    <property type="match status" value="1"/>
</dbReference>
<comment type="similarity">
    <text evidence="3 19">In the N-terminal section; belongs to the NnrE/AIBP family.</text>
</comment>
<feature type="binding site" evidence="17">
    <location>
        <position position="277"/>
    </location>
    <ligand>
        <name>(6S)-NADPHX</name>
        <dbReference type="ChEBI" id="CHEBI:64076"/>
    </ligand>
</feature>
<gene>
    <name evidence="17" type="primary">nnrD</name>
    <name evidence="18" type="synonym">nnrE</name>
    <name evidence="22" type="ORF">C492_18474</name>
</gene>
<dbReference type="EMBL" id="AOIA01000151">
    <property type="protein sequence ID" value="ELY53072.1"/>
    <property type="molecule type" value="Genomic_DNA"/>
</dbReference>
<dbReference type="HAMAP" id="MF_01966">
    <property type="entry name" value="NADHX_epimerase"/>
    <property type="match status" value="1"/>
</dbReference>
<keyword evidence="5 18" id="KW-0479">Metal-binding</keyword>
<dbReference type="Gene3D" id="3.40.1190.20">
    <property type="match status" value="1"/>
</dbReference>
<keyword evidence="12 17" id="KW-0456">Lyase</keyword>
<proteinExistence type="inferred from homology"/>
<dbReference type="AlphaFoldDB" id="L9WUI2"/>
<dbReference type="Pfam" id="PF03853">
    <property type="entry name" value="YjeF_N"/>
    <property type="match status" value="1"/>
</dbReference>
<comment type="caution">
    <text evidence="17">Lacks conserved residue(s) required for the propagation of feature annotation.</text>
</comment>
<evidence type="ECO:0000256" key="5">
    <source>
        <dbReference type="ARBA" id="ARBA00022723"/>
    </source>
</evidence>
<evidence type="ECO:0000256" key="13">
    <source>
        <dbReference type="ARBA" id="ARBA00023268"/>
    </source>
</evidence>
<evidence type="ECO:0000256" key="3">
    <source>
        <dbReference type="ARBA" id="ARBA00006001"/>
    </source>
</evidence>
<comment type="similarity">
    <text evidence="17">Belongs to the NnrD/CARKD family.</text>
</comment>
<accession>L9WUI2</accession>
<evidence type="ECO:0000256" key="6">
    <source>
        <dbReference type="ARBA" id="ARBA00022741"/>
    </source>
</evidence>
<evidence type="ECO:0000256" key="12">
    <source>
        <dbReference type="ARBA" id="ARBA00023239"/>
    </source>
</evidence>
<evidence type="ECO:0000313" key="22">
    <source>
        <dbReference type="EMBL" id="ELY53072.1"/>
    </source>
</evidence>
<dbReference type="GO" id="GO:0046872">
    <property type="term" value="F:metal ion binding"/>
    <property type="evidence" value="ECO:0007669"/>
    <property type="project" value="UniProtKB-UniRule"/>
</dbReference>
<keyword evidence="10 17" id="KW-0520">NAD</keyword>
<evidence type="ECO:0000256" key="7">
    <source>
        <dbReference type="ARBA" id="ARBA00022840"/>
    </source>
</evidence>
<evidence type="ECO:0000256" key="8">
    <source>
        <dbReference type="ARBA" id="ARBA00022857"/>
    </source>
</evidence>
<evidence type="ECO:0000256" key="10">
    <source>
        <dbReference type="ARBA" id="ARBA00023027"/>
    </source>
</evidence>
<keyword evidence="22" id="KW-0808">Transferase</keyword>
<dbReference type="GO" id="GO:0110051">
    <property type="term" value="P:metabolite repair"/>
    <property type="evidence" value="ECO:0007669"/>
    <property type="project" value="TreeGrafter"/>
</dbReference>
<feature type="binding site" evidence="18">
    <location>
        <position position="97"/>
    </location>
    <ligand>
        <name>K(+)</name>
        <dbReference type="ChEBI" id="CHEBI:29103"/>
    </ligand>
</feature>
<keyword evidence="8 17" id="KW-0521">NADP</keyword>
<keyword evidence="22" id="KW-0418">Kinase</keyword>
<dbReference type="PATRIC" id="fig|1227498.3.peg.3648"/>
<reference evidence="22 23" key="1">
    <citation type="journal article" date="2014" name="PLoS Genet.">
        <title>Phylogenetically driven sequencing of extremely halophilic archaea reveals strategies for static and dynamic osmo-response.</title>
        <authorList>
            <person name="Becker E.A."/>
            <person name="Seitzer P.M."/>
            <person name="Tritt A."/>
            <person name="Larsen D."/>
            <person name="Krusor M."/>
            <person name="Yao A.I."/>
            <person name="Wu D."/>
            <person name="Madern D."/>
            <person name="Eisen J.A."/>
            <person name="Darling A.E."/>
            <person name="Facciotti M.T."/>
        </authorList>
    </citation>
    <scope>NUCLEOTIDE SEQUENCE [LARGE SCALE GENOMIC DNA]</scope>
    <source>
        <strain evidence="22 23">DSM 18795</strain>
    </source>
</reference>
<evidence type="ECO:0000259" key="20">
    <source>
        <dbReference type="PROSITE" id="PS51383"/>
    </source>
</evidence>
<dbReference type="Pfam" id="PF01256">
    <property type="entry name" value="Carb_kinase"/>
    <property type="match status" value="1"/>
</dbReference>
<comment type="cofactor">
    <cofactor evidence="18 19">
        <name>K(+)</name>
        <dbReference type="ChEBI" id="CHEBI:29103"/>
    </cofactor>
    <text evidence="18 19">Binds 1 potassium ion per subunit.</text>
</comment>
<evidence type="ECO:0000256" key="19">
    <source>
        <dbReference type="PIRNR" id="PIRNR017184"/>
    </source>
</evidence>
<dbReference type="SUPFAM" id="SSF53613">
    <property type="entry name" value="Ribokinase-like"/>
    <property type="match status" value="1"/>
</dbReference>
<keyword evidence="9 18" id="KW-0630">Potassium</keyword>
<keyword evidence="13" id="KW-0511">Multifunctional enzyme</keyword>
<dbReference type="HAMAP" id="MF_01965">
    <property type="entry name" value="NADHX_dehydratase"/>
    <property type="match status" value="1"/>
</dbReference>
<keyword evidence="6 17" id="KW-0547">Nucleotide-binding</keyword>
<dbReference type="PROSITE" id="PS51385">
    <property type="entry name" value="YJEF_N"/>
    <property type="match status" value="1"/>
</dbReference>
<dbReference type="PANTHER" id="PTHR12592">
    <property type="entry name" value="ATP-DEPENDENT (S)-NAD(P)H-HYDRATE DEHYDRATASE FAMILY MEMBER"/>
    <property type="match status" value="1"/>
</dbReference>
<feature type="binding site" evidence="18">
    <location>
        <position position="162"/>
    </location>
    <ligand>
        <name>K(+)</name>
        <dbReference type="ChEBI" id="CHEBI:29103"/>
    </ligand>
</feature>
<dbReference type="EC" id="4.2.1.136" evidence="19"/>
<keyword evidence="11 18" id="KW-0413">Isomerase</keyword>
<feature type="binding site" evidence="18">
    <location>
        <begin position="166"/>
        <end position="172"/>
    </location>
    <ligand>
        <name>(6S)-NADPHX</name>
        <dbReference type="ChEBI" id="CHEBI:64076"/>
    </ligand>
</feature>
<evidence type="ECO:0000256" key="17">
    <source>
        <dbReference type="HAMAP-Rule" id="MF_01965"/>
    </source>
</evidence>
<dbReference type="PROSITE" id="PS01049">
    <property type="entry name" value="YJEF_C_1"/>
    <property type="match status" value="1"/>
</dbReference>
<evidence type="ECO:0000256" key="18">
    <source>
        <dbReference type="HAMAP-Rule" id="MF_01966"/>
    </source>
</evidence>
<dbReference type="GO" id="GO:0005524">
    <property type="term" value="F:ATP binding"/>
    <property type="evidence" value="ECO:0007669"/>
    <property type="project" value="UniProtKB-UniRule"/>
</dbReference>
<sequence>MISGGEPGVLVEPEDVHGRGWDAIRLSVSSAIFNGAPRERTAMITGERMAAVDENAAALGVSQKQLMESSGNAVARAVREVADRGSSVAVVAGRGNNGGDAFVAARFLESYDVTTLLLGPAENIGTEIARENWEALQHAGYDTHEIADSSGFELPDCDVVVDAMLGTGISGELREPAATAAEAINAADATVVAVDVPSGFDADAGAVADNAVEADRVVTFHDAKPGLAELDCELAVADIGIPAAAERDVGPGDVSLAEPDGREGRAYVIGGGPYTGAPALAAQAALRTGAELSFVAAPDAVAGEIQGYAEDLIVQPYESEILTPEVAEDLLETATSYDNVVVIGPGLGTDEETLEAARRFLSGYDGRAVVDADALEVVPEVETDATLVCTPNRGELARMGGPDADDLAAVADEIEDFAAELGHVVLAKGENDVISDGERTRISRSGTVGMKVGGTGDTLAGIVAALLEGAEPVDAAAAGAHVNGLAGERLAECHEHGFLASELLEELPPTLWGGDDE</sequence>
<feature type="binding site" evidence="17">
    <location>
        <position position="457"/>
    </location>
    <ligand>
        <name>(6S)-NADPHX</name>
        <dbReference type="ChEBI" id="CHEBI:64076"/>
    </ligand>
</feature>
<evidence type="ECO:0000256" key="15">
    <source>
        <dbReference type="ARBA" id="ARBA00048238"/>
    </source>
</evidence>
<evidence type="ECO:0000256" key="2">
    <source>
        <dbReference type="ARBA" id="ARBA00000909"/>
    </source>
</evidence>
<evidence type="ECO:0000256" key="1">
    <source>
        <dbReference type="ARBA" id="ARBA00000013"/>
    </source>
</evidence>
<evidence type="ECO:0000256" key="9">
    <source>
        <dbReference type="ARBA" id="ARBA00022958"/>
    </source>
</evidence>
<feature type="domain" description="YjeF C-terminal" evidence="20">
    <location>
        <begin position="246"/>
        <end position="514"/>
    </location>
</feature>
<organism evidence="22 23">
    <name type="scientific">Natronococcus jeotgali DSM 18795</name>
    <dbReference type="NCBI Taxonomy" id="1227498"/>
    <lineage>
        <taxon>Archaea</taxon>
        <taxon>Methanobacteriati</taxon>
        <taxon>Methanobacteriota</taxon>
        <taxon>Stenosarchaea group</taxon>
        <taxon>Halobacteria</taxon>
        <taxon>Halobacteriales</taxon>
        <taxon>Natrialbaceae</taxon>
        <taxon>Natronococcus</taxon>
    </lineage>
</organism>
<dbReference type="InterPro" id="IPR036652">
    <property type="entry name" value="YjeF_N_dom_sf"/>
</dbReference>
<feature type="binding site" evidence="18">
    <location>
        <position position="195"/>
    </location>
    <ligand>
        <name>(6S)-NADPHX</name>
        <dbReference type="ChEBI" id="CHEBI:64076"/>
    </ligand>
</feature>
<dbReference type="GO" id="GO:0046496">
    <property type="term" value="P:nicotinamide nucleotide metabolic process"/>
    <property type="evidence" value="ECO:0007669"/>
    <property type="project" value="UniProtKB-UniRule"/>
</dbReference>
<feature type="binding site" evidence="18">
    <location>
        <position position="198"/>
    </location>
    <ligand>
        <name>K(+)</name>
        <dbReference type="ChEBI" id="CHEBI:29103"/>
    </ligand>
</feature>
<comment type="function">
    <text evidence="17">Catalyzes the dehydration of the S-form of NAD(P)HX at the expense of ADP, which is converted to AMP. Together with NAD(P)HX epimerase, which catalyzes the epimerization of the S- and R-forms, the enzyme allows the repair of both epimers of NAD(P)HX, a damaged form of NAD(P)H that is a result of enzymatic or heat-dependent hydration.</text>
</comment>
<dbReference type="NCBIfam" id="TIGR00196">
    <property type="entry name" value="yjeF_cterm"/>
    <property type="match status" value="1"/>
</dbReference>
<dbReference type="EC" id="5.1.99.6" evidence="19"/>
<comment type="catalytic activity">
    <reaction evidence="16 17 19">
        <text>(6S)-NADPHX + ADP = AMP + phosphate + NADPH + H(+)</text>
        <dbReference type="Rhea" id="RHEA:32235"/>
        <dbReference type="ChEBI" id="CHEBI:15378"/>
        <dbReference type="ChEBI" id="CHEBI:43474"/>
        <dbReference type="ChEBI" id="CHEBI:57783"/>
        <dbReference type="ChEBI" id="CHEBI:64076"/>
        <dbReference type="ChEBI" id="CHEBI:456215"/>
        <dbReference type="ChEBI" id="CHEBI:456216"/>
        <dbReference type="EC" id="4.2.1.136"/>
    </reaction>
</comment>
<evidence type="ECO:0000256" key="11">
    <source>
        <dbReference type="ARBA" id="ARBA00023235"/>
    </source>
</evidence>
<dbReference type="PIRSF" id="PIRSF017184">
    <property type="entry name" value="Nnr"/>
    <property type="match status" value="1"/>
</dbReference>
<comment type="function">
    <text evidence="18">Catalyzes the epimerization of the S- and R-forms of NAD(P)HX, a damaged form of NAD(P)H that is a result of enzymatic or heat-dependent hydration. This is a prerequisite for the S-specific NAD(P)H-hydrate dehydratase to allow the repair of both epimers of NAD(P)HX.</text>
</comment>
<keyword evidence="23" id="KW-1185">Reference proteome</keyword>
<evidence type="ECO:0000256" key="16">
    <source>
        <dbReference type="ARBA" id="ARBA00049209"/>
    </source>
</evidence>
<dbReference type="GO" id="GO:0016301">
    <property type="term" value="F:kinase activity"/>
    <property type="evidence" value="ECO:0007669"/>
    <property type="project" value="UniProtKB-KW"/>
</dbReference>
<dbReference type="NCBIfam" id="TIGR00197">
    <property type="entry name" value="yjeF_nterm"/>
    <property type="match status" value="1"/>
</dbReference>
<dbReference type="PROSITE" id="PS51383">
    <property type="entry name" value="YJEF_C_3"/>
    <property type="match status" value="1"/>
</dbReference>
<dbReference type="STRING" id="1227498.C492_18474"/>
<feature type="binding site" evidence="17">
    <location>
        <position position="346"/>
    </location>
    <ligand>
        <name>(6S)-NADPHX</name>
        <dbReference type="ChEBI" id="CHEBI:64076"/>
    </ligand>
</feature>
<feature type="binding site" evidence="17">
    <location>
        <position position="456"/>
    </location>
    <ligand>
        <name>AMP</name>
        <dbReference type="ChEBI" id="CHEBI:456215"/>
    </ligand>
</feature>
<comment type="catalytic activity">
    <reaction evidence="15 17 19">
        <text>(6S)-NADHX + ADP = AMP + phosphate + NADH + H(+)</text>
        <dbReference type="Rhea" id="RHEA:32223"/>
        <dbReference type="ChEBI" id="CHEBI:15378"/>
        <dbReference type="ChEBI" id="CHEBI:43474"/>
        <dbReference type="ChEBI" id="CHEBI:57945"/>
        <dbReference type="ChEBI" id="CHEBI:64074"/>
        <dbReference type="ChEBI" id="CHEBI:456215"/>
        <dbReference type="ChEBI" id="CHEBI:456216"/>
        <dbReference type="EC" id="4.2.1.136"/>
    </reaction>
</comment>
<dbReference type="PANTHER" id="PTHR12592:SF0">
    <property type="entry name" value="ATP-DEPENDENT (S)-NAD(P)H-HYDRATE DEHYDRATASE"/>
    <property type="match status" value="1"/>
</dbReference>
<dbReference type="Proteomes" id="UP000011531">
    <property type="component" value="Unassembled WGS sequence"/>
</dbReference>
<comment type="function">
    <text evidence="14 19">Bifunctional enzyme that catalyzes the epimerization of the S- and R-forms of NAD(P)HX and the dehydration of the S-form of NAD(P)HX at the expense of ADP, which is converted to AMP. This allows the repair of both epimers of NAD(P)HX, a damaged form of NAD(P)H that is a result of enzymatic or heat-dependent hydration.</text>
</comment>
<evidence type="ECO:0000313" key="23">
    <source>
        <dbReference type="Proteomes" id="UP000011531"/>
    </source>
</evidence>
<evidence type="ECO:0000259" key="21">
    <source>
        <dbReference type="PROSITE" id="PS51385"/>
    </source>
</evidence>
<keyword evidence="7 17" id="KW-0067">ATP-binding</keyword>